<dbReference type="EMBL" id="SJPF01000003">
    <property type="protein sequence ID" value="TWT33246.1"/>
    <property type="molecule type" value="Genomic_DNA"/>
</dbReference>
<accession>A0A5C5V3V0</accession>
<evidence type="ECO:0000313" key="3">
    <source>
        <dbReference type="Proteomes" id="UP000318878"/>
    </source>
</evidence>
<keyword evidence="3" id="KW-1185">Reference proteome</keyword>
<reference evidence="2 3" key="1">
    <citation type="submission" date="2019-02" db="EMBL/GenBank/DDBJ databases">
        <title>Deep-cultivation of Planctomycetes and their phenomic and genomic characterization uncovers novel biology.</title>
        <authorList>
            <person name="Wiegand S."/>
            <person name="Jogler M."/>
            <person name="Boedeker C."/>
            <person name="Pinto D."/>
            <person name="Vollmers J."/>
            <person name="Rivas-Marin E."/>
            <person name="Kohn T."/>
            <person name="Peeters S.H."/>
            <person name="Heuer A."/>
            <person name="Rast P."/>
            <person name="Oberbeckmann S."/>
            <person name="Bunk B."/>
            <person name="Jeske O."/>
            <person name="Meyerdierks A."/>
            <person name="Storesund J.E."/>
            <person name="Kallscheuer N."/>
            <person name="Luecker S."/>
            <person name="Lage O.M."/>
            <person name="Pohl T."/>
            <person name="Merkel B.J."/>
            <person name="Hornburger P."/>
            <person name="Mueller R.-W."/>
            <person name="Bruemmer F."/>
            <person name="Labrenz M."/>
            <person name="Spormann A.M."/>
            <person name="Op Den Camp H."/>
            <person name="Overmann J."/>
            <person name="Amann R."/>
            <person name="Jetten M.S.M."/>
            <person name="Mascher T."/>
            <person name="Medema M.H."/>
            <person name="Devos D.P."/>
            <person name="Kaster A.-K."/>
            <person name="Ovreas L."/>
            <person name="Rohde M."/>
            <person name="Galperin M.Y."/>
            <person name="Jogler C."/>
        </authorList>
    </citation>
    <scope>NUCLEOTIDE SEQUENCE [LARGE SCALE GENOMIC DNA]</scope>
    <source>
        <strain evidence="2 3">Enr8</strain>
    </source>
</reference>
<protein>
    <submittedName>
        <fullName evidence="2">Uncharacterized protein</fullName>
    </submittedName>
</protein>
<evidence type="ECO:0000256" key="1">
    <source>
        <dbReference type="SAM" id="MobiDB-lite"/>
    </source>
</evidence>
<evidence type="ECO:0000313" key="2">
    <source>
        <dbReference type="EMBL" id="TWT33246.1"/>
    </source>
</evidence>
<name>A0A5C5V3V0_9BACT</name>
<dbReference type="PROSITE" id="PS51257">
    <property type="entry name" value="PROKAR_LIPOPROTEIN"/>
    <property type="match status" value="1"/>
</dbReference>
<feature type="region of interest" description="Disordered" evidence="1">
    <location>
        <begin position="22"/>
        <end position="44"/>
    </location>
</feature>
<sequence length="44" mass="4760">MRYLASFVLMLTICLVLGCGEKKPESTVDTTDASMTEAPPEPGR</sequence>
<dbReference type="AlphaFoldDB" id="A0A5C5V3V0"/>
<gene>
    <name evidence="2" type="ORF">Enr8_30710</name>
</gene>
<comment type="caution">
    <text evidence="2">The sequence shown here is derived from an EMBL/GenBank/DDBJ whole genome shotgun (WGS) entry which is preliminary data.</text>
</comment>
<dbReference type="Proteomes" id="UP000318878">
    <property type="component" value="Unassembled WGS sequence"/>
</dbReference>
<organism evidence="2 3">
    <name type="scientific">Blastopirellula retiformator</name>
    <dbReference type="NCBI Taxonomy" id="2527970"/>
    <lineage>
        <taxon>Bacteria</taxon>
        <taxon>Pseudomonadati</taxon>
        <taxon>Planctomycetota</taxon>
        <taxon>Planctomycetia</taxon>
        <taxon>Pirellulales</taxon>
        <taxon>Pirellulaceae</taxon>
        <taxon>Blastopirellula</taxon>
    </lineage>
</organism>
<proteinExistence type="predicted"/>